<evidence type="ECO:0000256" key="1">
    <source>
        <dbReference type="ARBA" id="ARBA00010342"/>
    </source>
</evidence>
<evidence type="ECO:0000256" key="4">
    <source>
        <dbReference type="ARBA" id="ARBA00022729"/>
    </source>
</evidence>
<keyword evidence="2 6" id="KW-0349">Heme</keyword>
<evidence type="ECO:0000256" key="6">
    <source>
        <dbReference type="RuleBase" id="RU364112"/>
    </source>
</evidence>
<dbReference type="RefSeq" id="WP_248010531.1">
    <property type="nucleotide sequence ID" value="NZ_JAJHVV010000015.1"/>
</dbReference>
<dbReference type="GO" id="GO:0016829">
    <property type="term" value="F:lyase activity"/>
    <property type="evidence" value="ECO:0007669"/>
    <property type="project" value="UniProtKB-KW"/>
</dbReference>
<evidence type="ECO:0000256" key="5">
    <source>
        <dbReference type="ARBA" id="ARBA00023004"/>
    </source>
</evidence>
<dbReference type="PANTHER" id="PTHR47870">
    <property type="entry name" value="CYTOCHROME C-TYPE BIOGENESIS PROTEIN CCMH"/>
    <property type="match status" value="1"/>
</dbReference>
<keyword evidence="6" id="KW-0812">Transmembrane</keyword>
<reference evidence="8" key="1">
    <citation type="submission" date="2021-11" db="EMBL/GenBank/DDBJ databases">
        <title>Vibrio ZSDE26 sp. nov. and Vibrio ZSDZ34 sp. nov., isolated from coastal seawater in Qingdao.</title>
        <authorList>
            <person name="Zhang P."/>
        </authorList>
    </citation>
    <scope>NUCLEOTIDE SEQUENCE</scope>
    <source>
        <strain evidence="8">ZSDE26</strain>
    </source>
</reference>
<dbReference type="CDD" id="cd16378">
    <property type="entry name" value="CcmH_N"/>
    <property type="match status" value="1"/>
</dbReference>
<comment type="function">
    <text evidence="6">Possible subunit of a heme lyase.</text>
</comment>
<dbReference type="FunFam" id="1.10.8.640:FF:000001">
    <property type="entry name" value="Cytochrome c-type biogenesis protein"/>
    <property type="match status" value="1"/>
</dbReference>
<evidence type="ECO:0000256" key="3">
    <source>
        <dbReference type="ARBA" id="ARBA00022723"/>
    </source>
</evidence>
<comment type="similarity">
    <text evidence="1 6">Belongs to the CcmH/CycL/Ccl2/NrfF family.</text>
</comment>
<feature type="chain" id="PRO_5041011865" description="Formate-dependent nitrite reductase complex subunit" evidence="6">
    <location>
        <begin position="21"/>
        <end position="149"/>
    </location>
</feature>
<evidence type="ECO:0000256" key="2">
    <source>
        <dbReference type="ARBA" id="ARBA00022617"/>
    </source>
</evidence>
<evidence type="ECO:0000313" key="8">
    <source>
        <dbReference type="EMBL" id="MCK6265463.1"/>
    </source>
</evidence>
<proteinExistence type="inferred from homology"/>
<feature type="transmembrane region" description="Helical" evidence="6">
    <location>
        <begin position="118"/>
        <end position="136"/>
    </location>
</feature>
<dbReference type="PANTHER" id="PTHR47870:SF2">
    <property type="entry name" value="FORMATE-DEPENDENT NITRITE REDUCTASE COMPLEX SUBUNIT NRFF"/>
    <property type="match status" value="1"/>
</dbReference>
<keyword evidence="3 6" id="KW-0479">Metal-binding</keyword>
<dbReference type="InterPro" id="IPR038297">
    <property type="entry name" value="CcmH/CycL/NrfF/Ccl2_sf"/>
</dbReference>
<evidence type="ECO:0000259" key="7">
    <source>
        <dbReference type="Pfam" id="PF03918"/>
    </source>
</evidence>
<organism evidence="8 9">
    <name type="scientific">Vibrio amylolyticus</name>
    <dbReference type="NCBI Taxonomy" id="2847292"/>
    <lineage>
        <taxon>Bacteria</taxon>
        <taxon>Pseudomonadati</taxon>
        <taxon>Pseudomonadota</taxon>
        <taxon>Gammaproteobacteria</taxon>
        <taxon>Vibrionales</taxon>
        <taxon>Vibrionaceae</taxon>
        <taxon>Vibrio</taxon>
    </lineage>
</organism>
<dbReference type="Pfam" id="PF03918">
    <property type="entry name" value="CcmH"/>
    <property type="match status" value="1"/>
</dbReference>
<dbReference type="GO" id="GO:0046872">
    <property type="term" value="F:metal ion binding"/>
    <property type="evidence" value="ECO:0007669"/>
    <property type="project" value="UniProtKB-KW"/>
</dbReference>
<keyword evidence="8" id="KW-0456">Lyase</keyword>
<name>A0A9X2BN09_9VIBR</name>
<feature type="domain" description="CcmH/CycL/Ccl2/NrfF N-terminal" evidence="7">
    <location>
        <begin position="34"/>
        <end position="145"/>
    </location>
</feature>
<keyword evidence="6" id="KW-0472">Membrane</keyword>
<feature type="signal peptide" evidence="6">
    <location>
        <begin position="1"/>
        <end position="20"/>
    </location>
</feature>
<dbReference type="Gene3D" id="1.10.8.640">
    <property type="entry name" value="Cytochrome C biogenesis protein"/>
    <property type="match status" value="1"/>
</dbReference>
<gene>
    <name evidence="8" type="primary">nrfF</name>
    <name evidence="8" type="ORF">KP803_19570</name>
</gene>
<dbReference type="GO" id="GO:0017004">
    <property type="term" value="P:cytochrome complex assembly"/>
    <property type="evidence" value="ECO:0007669"/>
    <property type="project" value="UniProtKB-ARBA"/>
</dbReference>
<dbReference type="InterPro" id="IPR017565">
    <property type="entry name" value="For-dep_Cytc_NO2Rdtase_NrfF"/>
</dbReference>
<evidence type="ECO:0000313" key="9">
    <source>
        <dbReference type="Proteomes" id="UP001139559"/>
    </source>
</evidence>
<keyword evidence="9" id="KW-1185">Reference proteome</keyword>
<keyword evidence="6" id="KW-1133">Transmembrane helix</keyword>
<comment type="caution">
    <text evidence="8">The sequence shown here is derived from an EMBL/GenBank/DDBJ whole genome shotgun (WGS) entry which is preliminary data.</text>
</comment>
<keyword evidence="5 6" id="KW-0408">Iron</keyword>
<sequence length="149" mass="17188">MFHFIRFVFFVFLPVSFAVADSEVFSAPTKEASELVELFEFNSPELQNVAVNLAKSLRCPQCQNQNLVESNSPIAKDLRYIVFTKINQGQSEQQVIDFMTQRYGDFVLYNPPKSLKNIILWGAPIGLLMIFCVYSYRSVKRNEGQMRDE</sequence>
<dbReference type="Proteomes" id="UP001139559">
    <property type="component" value="Unassembled WGS sequence"/>
</dbReference>
<dbReference type="InterPro" id="IPR005616">
    <property type="entry name" value="CcmH/CycL/Ccl2/NrfF_N"/>
</dbReference>
<dbReference type="GO" id="GO:0005886">
    <property type="term" value="C:plasma membrane"/>
    <property type="evidence" value="ECO:0007669"/>
    <property type="project" value="TreeGrafter"/>
</dbReference>
<protein>
    <recommendedName>
        <fullName evidence="6">Formate-dependent nitrite reductase complex subunit</fullName>
    </recommendedName>
</protein>
<dbReference type="NCBIfam" id="TIGR03147">
    <property type="entry name" value="cyt_nit_nrfF"/>
    <property type="match status" value="1"/>
</dbReference>
<dbReference type="AlphaFoldDB" id="A0A9X2BN09"/>
<accession>A0A9X2BN09</accession>
<keyword evidence="4 6" id="KW-0732">Signal</keyword>
<dbReference type="EMBL" id="JAJHVV010000015">
    <property type="protein sequence ID" value="MCK6265463.1"/>
    <property type="molecule type" value="Genomic_DNA"/>
</dbReference>
<dbReference type="InterPro" id="IPR051263">
    <property type="entry name" value="C-type_cytochrome_biogenesis"/>
</dbReference>